<dbReference type="InterPro" id="IPR023198">
    <property type="entry name" value="PGP-like_dom2"/>
</dbReference>
<evidence type="ECO:0000313" key="2">
    <source>
        <dbReference type="Proteomes" id="UP000094578"/>
    </source>
</evidence>
<dbReference type="Gene3D" id="3.40.50.1000">
    <property type="entry name" value="HAD superfamily/HAD-like"/>
    <property type="match status" value="1"/>
</dbReference>
<dbReference type="Proteomes" id="UP000094578">
    <property type="component" value="Unassembled WGS sequence"/>
</dbReference>
<protein>
    <submittedName>
        <fullName evidence="1">Putative pyrophosphatase PpaX</fullName>
    </submittedName>
</protein>
<sequence length="222" mass="24802">MIKAVVFDFDGLILDTESVWFECYQEVLRGYKMELALEQFAPSIGTHGTEFLDYIDLTLKQPGISVEIDKAVSLLHQQKMEHLEARAGVKEYLEEAQQLGLNIGLATSSNRAWIERFLTRLGLVDYFQVIRTSDDVTRVKPDPELYTQVVTAMGIAPAEALAFEDSLNGLTAAKAAGLRCTIVPNPVTSFLPFEHNDLRLVSMTDMTLSEILDRMNESTPKG</sequence>
<dbReference type="Pfam" id="PF13419">
    <property type="entry name" value="HAD_2"/>
    <property type="match status" value="1"/>
</dbReference>
<dbReference type="PANTHER" id="PTHR18901">
    <property type="entry name" value="2-DEOXYGLUCOSE-6-PHOSPHATE PHOSPHATASE 2"/>
    <property type="match status" value="1"/>
</dbReference>
<organism evidence="1 2">
    <name type="scientific">Paenibacillus nuruki</name>
    <dbReference type="NCBI Taxonomy" id="1886670"/>
    <lineage>
        <taxon>Bacteria</taxon>
        <taxon>Bacillati</taxon>
        <taxon>Bacillota</taxon>
        <taxon>Bacilli</taxon>
        <taxon>Bacillales</taxon>
        <taxon>Paenibacillaceae</taxon>
        <taxon>Paenibacillus</taxon>
    </lineage>
</organism>
<dbReference type="EMBL" id="MDER01000012">
    <property type="protein sequence ID" value="ODP30317.1"/>
    <property type="molecule type" value="Genomic_DNA"/>
</dbReference>
<dbReference type="PATRIC" id="fig|1886670.3.peg.260"/>
<dbReference type="Gene3D" id="1.10.150.240">
    <property type="entry name" value="Putative phosphatase, domain 2"/>
    <property type="match status" value="1"/>
</dbReference>
<dbReference type="RefSeq" id="WP_069325742.1">
    <property type="nucleotide sequence ID" value="NZ_MDER01000012.1"/>
</dbReference>
<keyword evidence="2" id="KW-1185">Reference proteome</keyword>
<dbReference type="PRINTS" id="PR00413">
    <property type="entry name" value="HADHALOGNASE"/>
</dbReference>
<dbReference type="CDD" id="cd16423">
    <property type="entry name" value="HAD_BPGM-like"/>
    <property type="match status" value="1"/>
</dbReference>
<reference evidence="1 2" key="1">
    <citation type="submission" date="2016-08" db="EMBL/GenBank/DDBJ databases">
        <title>Genome sequencing of Paenibacillus sp. TI45-13ar, isolated from Korean traditional nuruk.</title>
        <authorList>
            <person name="Kim S.-J."/>
        </authorList>
    </citation>
    <scope>NUCLEOTIDE SEQUENCE [LARGE SCALE GENOMIC DNA]</scope>
    <source>
        <strain evidence="1 2">TI45-13ar</strain>
    </source>
</reference>
<dbReference type="PANTHER" id="PTHR18901:SF38">
    <property type="entry name" value="PSEUDOURIDINE-5'-PHOSPHATASE"/>
    <property type="match status" value="1"/>
</dbReference>
<dbReference type="NCBIfam" id="TIGR01509">
    <property type="entry name" value="HAD-SF-IA-v3"/>
    <property type="match status" value="1"/>
</dbReference>
<dbReference type="SFLD" id="SFLDS00003">
    <property type="entry name" value="Haloacid_Dehalogenase"/>
    <property type="match status" value="1"/>
</dbReference>
<gene>
    <name evidence="1" type="ORF">PTI45_00250</name>
</gene>
<proteinExistence type="predicted"/>
<dbReference type="SFLD" id="SFLDG01129">
    <property type="entry name" value="C1.5:_HAD__Beta-PGM__Phosphata"/>
    <property type="match status" value="1"/>
</dbReference>
<dbReference type="SUPFAM" id="SSF56784">
    <property type="entry name" value="HAD-like"/>
    <property type="match status" value="1"/>
</dbReference>
<name>A0A1E3L924_9BACL</name>
<dbReference type="AlphaFoldDB" id="A0A1E3L924"/>
<dbReference type="InterPro" id="IPR023214">
    <property type="entry name" value="HAD_sf"/>
</dbReference>
<dbReference type="STRING" id="1886670.PTI45_00250"/>
<dbReference type="InterPro" id="IPR006439">
    <property type="entry name" value="HAD-SF_hydro_IA"/>
</dbReference>
<comment type="caution">
    <text evidence="1">The sequence shown here is derived from an EMBL/GenBank/DDBJ whole genome shotgun (WGS) entry which is preliminary data.</text>
</comment>
<evidence type="ECO:0000313" key="1">
    <source>
        <dbReference type="EMBL" id="ODP30317.1"/>
    </source>
</evidence>
<dbReference type="NCBIfam" id="TIGR01549">
    <property type="entry name" value="HAD-SF-IA-v1"/>
    <property type="match status" value="1"/>
</dbReference>
<accession>A0A1E3L924</accession>
<dbReference type="InterPro" id="IPR036412">
    <property type="entry name" value="HAD-like_sf"/>
</dbReference>
<dbReference type="InterPro" id="IPR041492">
    <property type="entry name" value="HAD_2"/>
</dbReference>